<name>A0AA88R0C1_9ASTE</name>
<comment type="subcellular location">
    <subcellularLocation>
        <location evidence="1">Nucleus</location>
    </subcellularLocation>
</comment>
<dbReference type="PANTHER" id="PTHR31920:SF145">
    <property type="entry name" value="B3 DOMAIN-CONTAINING PROTEIN REM20-LIKE ISOFORM X1"/>
    <property type="match status" value="1"/>
</dbReference>
<reference evidence="7" key="1">
    <citation type="submission" date="2022-12" db="EMBL/GenBank/DDBJ databases">
        <title>Draft genome assemblies for two species of Escallonia (Escalloniales).</title>
        <authorList>
            <person name="Chanderbali A."/>
            <person name="Dervinis C."/>
            <person name="Anghel I."/>
            <person name="Soltis D."/>
            <person name="Soltis P."/>
            <person name="Zapata F."/>
        </authorList>
    </citation>
    <scope>NUCLEOTIDE SEQUENCE</scope>
    <source>
        <strain evidence="7">UCBG92.1500</strain>
        <tissue evidence="7">Leaf</tissue>
    </source>
</reference>
<dbReference type="Pfam" id="PF02362">
    <property type="entry name" value="B3"/>
    <property type="match status" value="1"/>
</dbReference>
<dbReference type="InterPro" id="IPR050655">
    <property type="entry name" value="Plant_B3_domain"/>
</dbReference>
<evidence type="ECO:0000313" key="8">
    <source>
        <dbReference type="Proteomes" id="UP001187471"/>
    </source>
</evidence>
<dbReference type="AlphaFoldDB" id="A0AA88R0C1"/>
<evidence type="ECO:0000256" key="4">
    <source>
        <dbReference type="ARBA" id="ARBA00023163"/>
    </source>
</evidence>
<dbReference type="InterPro" id="IPR015300">
    <property type="entry name" value="DNA-bd_pseudobarrel_sf"/>
</dbReference>
<dbReference type="PANTHER" id="PTHR31920">
    <property type="entry name" value="B3 DOMAIN-CONTAINING"/>
    <property type="match status" value="1"/>
</dbReference>
<gene>
    <name evidence="7" type="ORF">RJ640_029746</name>
</gene>
<dbReference type="Gene3D" id="2.40.330.10">
    <property type="entry name" value="DNA-binding pseudobarrel domain"/>
    <property type="match status" value="1"/>
</dbReference>
<keyword evidence="8" id="KW-1185">Reference proteome</keyword>
<evidence type="ECO:0000313" key="7">
    <source>
        <dbReference type="EMBL" id="KAK2973296.1"/>
    </source>
</evidence>
<dbReference type="CDD" id="cd10017">
    <property type="entry name" value="B3_DNA"/>
    <property type="match status" value="1"/>
</dbReference>
<keyword evidence="4" id="KW-0804">Transcription</keyword>
<protein>
    <recommendedName>
        <fullName evidence="6">TF-B3 domain-containing protein</fullName>
    </recommendedName>
</protein>
<evidence type="ECO:0000256" key="5">
    <source>
        <dbReference type="ARBA" id="ARBA00023242"/>
    </source>
</evidence>
<organism evidence="7 8">
    <name type="scientific">Escallonia rubra</name>
    <dbReference type="NCBI Taxonomy" id="112253"/>
    <lineage>
        <taxon>Eukaryota</taxon>
        <taxon>Viridiplantae</taxon>
        <taxon>Streptophyta</taxon>
        <taxon>Embryophyta</taxon>
        <taxon>Tracheophyta</taxon>
        <taxon>Spermatophyta</taxon>
        <taxon>Magnoliopsida</taxon>
        <taxon>eudicotyledons</taxon>
        <taxon>Gunneridae</taxon>
        <taxon>Pentapetalae</taxon>
        <taxon>asterids</taxon>
        <taxon>campanulids</taxon>
        <taxon>Escalloniales</taxon>
        <taxon>Escalloniaceae</taxon>
        <taxon>Escallonia</taxon>
    </lineage>
</organism>
<sequence>MRKEDQEQFCPYQLNHNPDYFSKKNRDANARIPLGFLKHMSDETSGSASLMGPSGKTWEVNLMKNNESLFFNKGWSAFVKDHFAEL</sequence>
<dbReference type="EMBL" id="JAVXUO010002431">
    <property type="protein sequence ID" value="KAK2973296.1"/>
    <property type="molecule type" value="Genomic_DNA"/>
</dbReference>
<dbReference type="GO" id="GO:0003677">
    <property type="term" value="F:DNA binding"/>
    <property type="evidence" value="ECO:0007669"/>
    <property type="project" value="UniProtKB-KW"/>
</dbReference>
<dbReference type="PROSITE" id="PS50863">
    <property type="entry name" value="B3"/>
    <property type="match status" value="1"/>
</dbReference>
<keyword evidence="3" id="KW-0238">DNA-binding</keyword>
<keyword evidence="5" id="KW-0539">Nucleus</keyword>
<dbReference type="Proteomes" id="UP001187471">
    <property type="component" value="Unassembled WGS sequence"/>
</dbReference>
<comment type="caution">
    <text evidence="7">The sequence shown here is derived from an EMBL/GenBank/DDBJ whole genome shotgun (WGS) entry which is preliminary data.</text>
</comment>
<evidence type="ECO:0000259" key="6">
    <source>
        <dbReference type="PROSITE" id="PS50863"/>
    </source>
</evidence>
<feature type="domain" description="TF-B3" evidence="6">
    <location>
        <begin position="15"/>
        <end position="86"/>
    </location>
</feature>
<accession>A0AA88R0C1</accession>
<keyword evidence="2" id="KW-0805">Transcription regulation</keyword>
<evidence type="ECO:0000256" key="1">
    <source>
        <dbReference type="ARBA" id="ARBA00004123"/>
    </source>
</evidence>
<evidence type="ECO:0000256" key="3">
    <source>
        <dbReference type="ARBA" id="ARBA00023125"/>
    </source>
</evidence>
<dbReference type="InterPro" id="IPR003340">
    <property type="entry name" value="B3_DNA-bd"/>
</dbReference>
<proteinExistence type="predicted"/>
<evidence type="ECO:0000256" key="2">
    <source>
        <dbReference type="ARBA" id="ARBA00023015"/>
    </source>
</evidence>
<dbReference type="GO" id="GO:0005634">
    <property type="term" value="C:nucleus"/>
    <property type="evidence" value="ECO:0007669"/>
    <property type="project" value="UniProtKB-SubCell"/>
</dbReference>
<dbReference type="SUPFAM" id="SSF101936">
    <property type="entry name" value="DNA-binding pseudobarrel domain"/>
    <property type="match status" value="1"/>
</dbReference>